<dbReference type="Proteomes" id="UP000005307">
    <property type="component" value="Chromosome"/>
</dbReference>
<proteinExistence type="predicted"/>
<dbReference type="Pfam" id="PF06568">
    <property type="entry name" value="YjiS-like"/>
    <property type="match status" value="1"/>
</dbReference>
<reference evidence="2 4" key="1">
    <citation type="journal article" date="2013" name="PLoS ONE">
        <title>Poles Apart: Arctic and Antarctic Octadecabacter strains Share High Genome Plasticity and a New Type of Xanthorhodopsin.</title>
        <authorList>
            <person name="Vollmers J."/>
            <person name="Voget S."/>
            <person name="Dietrich S."/>
            <person name="Gollnow K."/>
            <person name="Smits M."/>
            <person name="Meyer K."/>
            <person name="Brinkhoff T."/>
            <person name="Simon M."/>
            <person name="Daniel R."/>
        </authorList>
    </citation>
    <scope>NUCLEOTIDE SEQUENCE [LARGE SCALE GENOMIC DNA]</scope>
    <source>
        <strain evidence="2 4">307</strain>
    </source>
</reference>
<dbReference type="KEGG" id="oat:OAN307_c30190"/>
<accession>M9R8M2</accession>
<dbReference type="InterPro" id="IPR009506">
    <property type="entry name" value="YjiS-like"/>
</dbReference>
<protein>
    <submittedName>
        <fullName evidence="2 3">DUF1127 family protein</fullName>
    </submittedName>
</protein>
<dbReference type="KEGG" id="oat:OAN307_c25510"/>
<dbReference type="EMBL" id="CP003740">
    <property type="protein sequence ID" value="AGI68567.1"/>
    <property type="molecule type" value="Genomic_DNA"/>
</dbReference>
<dbReference type="AlphaFoldDB" id="M9R8M2"/>
<dbReference type="HOGENOM" id="CLU_178481_2_0_5"/>
<dbReference type="EMBL" id="CP003740">
    <property type="protein sequence ID" value="AGI68148.1"/>
    <property type="molecule type" value="Genomic_DNA"/>
</dbReference>
<evidence type="ECO:0000259" key="1">
    <source>
        <dbReference type="Pfam" id="PF06568"/>
    </source>
</evidence>
<sequence length="67" mass="7643">MAMAAFTTIRPSDVPIKNPFVSLVKFYKNWNAVRQTRETLNNLSARELADIGMTRGDIENFARRARA</sequence>
<feature type="domain" description="YjiS-like" evidence="1">
    <location>
        <begin position="27"/>
        <end position="59"/>
    </location>
</feature>
<evidence type="ECO:0000313" key="2">
    <source>
        <dbReference type="EMBL" id="AGI68148.1"/>
    </source>
</evidence>
<keyword evidence="4" id="KW-1185">Reference proteome</keyword>
<gene>
    <name evidence="2" type="ORF">OAN307_c25510</name>
    <name evidence="3" type="ORF">OAN307_c30190</name>
</gene>
<name>M9R8M2_9RHOB</name>
<evidence type="ECO:0000313" key="4">
    <source>
        <dbReference type="Proteomes" id="UP000005307"/>
    </source>
</evidence>
<evidence type="ECO:0000313" key="3">
    <source>
        <dbReference type="EMBL" id="AGI68567.1"/>
    </source>
</evidence>
<dbReference type="OrthoDB" id="8116725at2"/>
<organism evidence="2 4">
    <name type="scientific">Octadecabacter antarcticus 307</name>
    <dbReference type="NCBI Taxonomy" id="391626"/>
    <lineage>
        <taxon>Bacteria</taxon>
        <taxon>Pseudomonadati</taxon>
        <taxon>Pseudomonadota</taxon>
        <taxon>Alphaproteobacteria</taxon>
        <taxon>Rhodobacterales</taxon>
        <taxon>Roseobacteraceae</taxon>
        <taxon>Octadecabacter</taxon>
    </lineage>
</organism>